<name>A0A2S9Q5S6_9HYPH</name>
<dbReference type="Proteomes" id="UP000237682">
    <property type="component" value="Unassembled WGS sequence"/>
</dbReference>
<evidence type="ECO:0000256" key="1">
    <source>
        <dbReference type="SAM" id="MobiDB-lite"/>
    </source>
</evidence>
<dbReference type="Pfam" id="PF18856">
    <property type="entry name" value="baeRF_family12"/>
    <property type="match status" value="1"/>
</dbReference>
<reference evidence="2 3" key="1">
    <citation type="submission" date="2018-02" db="EMBL/GenBank/DDBJ databases">
        <title>Whole genome sequencing of endophytic bacterium.</title>
        <authorList>
            <person name="Eedara R."/>
            <person name="Podile A.R."/>
        </authorList>
    </citation>
    <scope>NUCLEOTIDE SEQUENCE [LARGE SCALE GENOMIC DNA]</scope>
    <source>
        <strain evidence="2 3">RP1T</strain>
    </source>
</reference>
<dbReference type="AlphaFoldDB" id="A0A2S9Q5S6"/>
<dbReference type="EMBL" id="PUEJ01000012">
    <property type="protein sequence ID" value="PRH84709.1"/>
    <property type="molecule type" value="Genomic_DNA"/>
</dbReference>
<dbReference type="InterPro" id="IPR041374">
    <property type="entry name" value="BaeRF_family12"/>
</dbReference>
<organism evidence="2 3">
    <name type="scientific">Labrys okinawensis</name>
    <dbReference type="NCBI Taxonomy" id="346911"/>
    <lineage>
        <taxon>Bacteria</taxon>
        <taxon>Pseudomonadati</taxon>
        <taxon>Pseudomonadota</taxon>
        <taxon>Alphaproteobacteria</taxon>
        <taxon>Hyphomicrobiales</taxon>
        <taxon>Xanthobacteraceae</taxon>
        <taxon>Labrys</taxon>
    </lineage>
</organism>
<feature type="region of interest" description="Disordered" evidence="1">
    <location>
        <begin position="36"/>
        <end position="65"/>
    </location>
</feature>
<gene>
    <name evidence="2" type="ORF">C5L14_26390</name>
</gene>
<sequence>MILDDRNTLVLVGDGRKALFLRQIGRGNKASLAVDQVLQDDNPATREQGTDQPGRTGTGSNGRTSAIKETDWHRLGEERFAAGLAEMLYRRAHAGQFDRLVVVAPPKVLGDLRQAFHQEVLDRISREIPKQMTSHPIEDIARMLRE</sequence>
<protein>
    <submittedName>
        <fullName evidence="2">Host attachment protein</fullName>
    </submittedName>
</protein>
<evidence type="ECO:0000313" key="2">
    <source>
        <dbReference type="EMBL" id="PRH84709.1"/>
    </source>
</evidence>
<evidence type="ECO:0000313" key="3">
    <source>
        <dbReference type="Proteomes" id="UP000237682"/>
    </source>
</evidence>
<proteinExistence type="predicted"/>
<keyword evidence="3" id="KW-1185">Reference proteome</keyword>
<accession>A0A2S9Q5S6</accession>
<dbReference type="OrthoDB" id="9812459at2"/>
<dbReference type="RefSeq" id="WP_105865033.1">
    <property type="nucleotide sequence ID" value="NZ_PUEJ01000012.1"/>
</dbReference>
<comment type="caution">
    <text evidence="2">The sequence shown here is derived from an EMBL/GenBank/DDBJ whole genome shotgun (WGS) entry which is preliminary data.</text>
</comment>